<feature type="transmembrane region" description="Helical" evidence="1">
    <location>
        <begin position="198"/>
        <end position="222"/>
    </location>
</feature>
<gene>
    <name evidence="2" type="ORF">G3I70_28965</name>
</gene>
<feature type="transmembrane region" description="Helical" evidence="1">
    <location>
        <begin position="62"/>
        <end position="82"/>
    </location>
</feature>
<dbReference type="RefSeq" id="WP_163060584.1">
    <property type="nucleotide sequence ID" value="NZ_JAAGLI010000774.1"/>
</dbReference>
<sequence>MAGLSTTGDALRPSTLWTYWAGTAGCAAAAVWAGMGVQGVIRDTGNCGGRYAACTDAQTIHIYSVFAALALFFTTLLLSRYLRNFCEYPRPSLFDGHQMNRLIPMAAWAIAVTDTVLDIGAPGISGHRTAVTLAGFALVFVILSVDLGYGATRTLCGPLDIVRGDVSVTAVIRAEDEAGRSEEDHGDLDARVARWDRIMIMANTVCVLGGLALGYWTHVVLVQSHQ</sequence>
<evidence type="ECO:0000256" key="1">
    <source>
        <dbReference type="SAM" id="Phobius"/>
    </source>
</evidence>
<organism evidence="2 3">
    <name type="scientific">Actinomadura bangladeshensis</name>
    <dbReference type="NCBI Taxonomy" id="453573"/>
    <lineage>
        <taxon>Bacteria</taxon>
        <taxon>Bacillati</taxon>
        <taxon>Actinomycetota</taxon>
        <taxon>Actinomycetes</taxon>
        <taxon>Streptosporangiales</taxon>
        <taxon>Thermomonosporaceae</taxon>
        <taxon>Actinomadura</taxon>
    </lineage>
</organism>
<evidence type="ECO:0000313" key="2">
    <source>
        <dbReference type="EMBL" id="NEA26497.1"/>
    </source>
</evidence>
<name>A0A6L9QM75_9ACTN</name>
<evidence type="ECO:0000313" key="3">
    <source>
        <dbReference type="Proteomes" id="UP000475532"/>
    </source>
</evidence>
<dbReference type="EMBL" id="JAAGLI010000774">
    <property type="protein sequence ID" value="NEA26497.1"/>
    <property type="molecule type" value="Genomic_DNA"/>
</dbReference>
<feature type="transmembrane region" description="Helical" evidence="1">
    <location>
        <begin position="133"/>
        <end position="151"/>
    </location>
</feature>
<dbReference type="Proteomes" id="UP000475532">
    <property type="component" value="Unassembled WGS sequence"/>
</dbReference>
<feature type="transmembrane region" description="Helical" evidence="1">
    <location>
        <begin position="102"/>
        <end position="121"/>
    </location>
</feature>
<keyword evidence="1" id="KW-0812">Transmembrane</keyword>
<comment type="caution">
    <text evidence="2">The sequence shown here is derived from an EMBL/GenBank/DDBJ whole genome shotgun (WGS) entry which is preliminary data.</text>
</comment>
<protein>
    <submittedName>
        <fullName evidence="2">Uncharacterized protein</fullName>
    </submittedName>
</protein>
<dbReference type="AlphaFoldDB" id="A0A6L9QM75"/>
<reference evidence="2 3" key="1">
    <citation type="submission" date="2020-01" db="EMBL/GenBank/DDBJ databases">
        <title>Insect and environment-associated Actinomycetes.</title>
        <authorList>
            <person name="Currrie C."/>
            <person name="Chevrette M."/>
            <person name="Carlson C."/>
            <person name="Stubbendieck R."/>
            <person name="Wendt-Pienkowski E."/>
        </authorList>
    </citation>
    <scope>NUCLEOTIDE SEQUENCE [LARGE SCALE GENOMIC DNA]</scope>
    <source>
        <strain evidence="2 3">SID10258</strain>
    </source>
</reference>
<keyword evidence="1" id="KW-1133">Transmembrane helix</keyword>
<proteinExistence type="predicted"/>
<keyword evidence="1" id="KW-0472">Membrane</keyword>
<accession>A0A6L9QM75</accession>
<feature type="transmembrane region" description="Helical" evidence="1">
    <location>
        <begin position="20"/>
        <end position="41"/>
    </location>
</feature>